<evidence type="ECO:0000256" key="1">
    <source>
        <dbReference type="SAM" id="MobiDB-lite"/>
    </source>
</evidence>
<dbReference type="PANTHER" id="PTHR46609:SF6">
    <property type="entry name" value="EXONUCLEASE, PHAGE-TYPE_RECB, C-TERMINAL DOMAIN-CONTAINING PROTEIN-RELATED"/>
    <property type="match status" value="1"/>
</dbReference>
<dbReference type="AlphaFoldDB" id="A0A6C0H739"/>
<accession>A0A6C0H739</accession>
<proteinExistence type="predicted"/>
<dbReference type="InterPro" id="IPR017482">
    <property type="entry name" value="Lambda-type_endonuclease"/>
</dbReference>
<sequence>MDPNSKPKTLQQLRRRVKTLQKKPQPEQRTPEWFKQRQTRITASEAASCLFKSQRVCEPYVCEFSLSNFKYKDTEPLNPYETKEDYIIKKCSAFYGESVFRDNPATLWGKKYEEVANRLYHKLTNKNVFEFGLLSHSRLKWLAASPDGITEDGIMLEIKCPKSRKIDPCAPPLYYWIQVQIQLESTDLEFCDFLECEIEEIPTETEFLGKIPLDQQDIGIILQIADSGSDPKFIYPPVDVQTHQQYITWKNTTVEQTPQALVPIYFVITKYNVIRIKRSREWFAAVKDDIKQTWDFIMKLQSNLEDFQKYKDSIYRLKNRAFLERWTNTQCLIIGEDTEFEFDIKTSESIKCDDGIVHPNASNIEMVHVEQESVNVECLIDTTE</sequence>
<name>A0A6C0H739_9ZZZZ</name>
<feature type="compositionally biased region" description="Polar residues" evidence="1">
    <location>
        <begin position="1"/>
        <end position="12"/>
    </location>
</feature>
<protein>
    <recommendedName>
        <fullName evidence="2">YqaJ viral recombinase domain-containing protein</fullName>
    </recommendedName>
</protein>
<dbReference type="SUPFAM" id="SSF52980">
    <property type="entry name" value="Restriction endonuclease-like"/>
    <property type="match status" value="1"/>
</dbReference>
<evidence type="ECO:0000313" key="3">
    <source>
        <dbReference type="EMBL" id="QHT76299.1"/>
    </source>
</evidence>
<dbReference type="Pfam" id="PF09588">
    <property type="entry name" value="YqaJ"/>
    <property type="match status" value="1"/>
</dbReference>
<reference evidence="3" key="1">
    <citation type="journal article" date="2020" name="Nature">
        <title>Giant virus diversity and host interactions through global metagenomics.</title>
        <authorList>
            <person name="Schulz F."/>
            <person name="Roux S."/>
            <person name="Paez-Espino D."/>
            <person name="Jungbluth S."/>
            <person name="Walsh D.A."/>
            <person name="Denef V.J."/>
            <person name="McMahon K.D."/>
            <person name="Konstantinidis K.T."/>
            <person name="Eloe-Fadrosh E.A."/>
            <person name="Kyrpides N.C."/>
            <person name="Woyke T."/>
        </authorList>
    </citation>
    <scope>NUCLEOTIDE SEQUENCE</scope>
    <source>
        <strain evidence="3">GVMAG-M-3300023179-73</strain>
    </source>
</reference>
<evidence type="ECO:0000259" key="2">
    <source>
        <dbReference type="Pfam" id="PF09588"/>
    </source>
</evidence>
<dbReference type="InterPro" id="IPR051703">
    <property type="entry name" value="NF-kappa-B_Signaling_Reg"/>
</dbReference>
<dbReference type="InterPro" id="IPR011604">
    <property type="entry name" value="PDDEXK-like_dom_sf"/>
</dbReference>
<dbReference type="InterPro" id="IPR011335">
    <property type="entry name" value="Restrct_endonuc-II-like"/>
</dbReference>
<dbReference type="NCBIfam" id="TIGR03033">
    <property type="entry name" value="phage_rel_nuc"/>
    <property type="match status" value="1"/>
</dbReference>
<dbReference type="PANTHER" id="PTHR46609">
    <property type="entry name" value="EXONUCLEASE, PHAGE-TYPE/RECB, C-TERMINAL DOMAIN-CONTAINING PROTEIN"/>
    <property type="match status" value="1"/>
</dbReference>
<organism evidence="3">
    <name type="scientific">viral metagenome</name>
    <dbReference type="NCBI Taxonomy" id="1070528"/>
    <lineage>
        <taxon>unclassified sequences</taxon>
        <taxon>metagenomes</taxon>
        <taxon>organismal metagenomes</taxon>
    </lineage>
</organism>
<dbReference type="InterPro" id="IPR019080">
    <property type="entry name" value="YqaJ_viral_recombinase"/>
</dbReference>
<feature type="domain" description="YqaJ viral recombinase" evidence="2">
    <location>
        <begin position="32"/>
        <end position="188"/>
    </location>
</feature>
<dbReference type="EMBL" id="MN739894">
    <property type="protein sequence ID" value="QHT76299.1"/>
    <property type="molecule type" value="Genomic_DNA"/>
</dbReference>
<dbReference type="Gene3D" id="3.90.320.10">
    <property type="match status" value="1"/>
</dbReference>
<dbReference type="CDD" id="cd22343">
    <property type="entry name" value="PDDEXK_lambda_exonuclease-like"/>
    <property type="match status" value="1"/>
</dbReference>
<feature type="region of interest" description="Disordered" evidence="1">
    <location>
        <begin position="1"/>
        <end position="32"/>
    </location>
</feature>